<protein>
    <recommendedName>
        <fullName evidence="5">AIG1-type G domain-containing protein</fullName>
    </recommendedName>
</protein>
<dbReference type="AlphaFoldDB" id="A0A3B3WX90"/>
<dbReference type="Proteomes" id="UP000261480">
    <property type="component" value="Unplaced"/>
</dbReference>
<name>A0A3B3WX90_9TELE</name>
<dbReference type="Gene3D" id="3.40.50.300">
    <property type="entry name" value="P-loop containing nucleotide triphosphate hydrolases"/>
    <property type="match status" value="1"/>
</dbReference>
<evidence type="ECO:0000313" key="6">
    <source>
        <dbReference type="Ensembl" id="ENSPMEP00000007385.1"/>
    </source>
</evidence>
<dbReference type="Ensembl" id="ENSPMET00000004216.1">
    <property type="protein sequence ID" value="ENSPMEP00000007385.1"/>
    <property type="gene ID" value="ENSPMEG00000009008.1"/>
</dbReference>
<accession>A0A3B3WX90</accession>
<feature type="compositionally biased region" description="Low complexity" evidence="4">
    <location>
        <begin position="317"/>
        <end position="335"/>
    </location>
</feature>
<evidence type="ECO:0000256" key="1">
    <source>
        <dbReference type="ARBA" id="ARBA00008535"/>
    </source>
</evidence>
<keyword evidence="2" id="KW-0547">Nucleotide-binding</keyword>
<sequence>MVDYFLAQMTIRIVVLGKTGAGKSSLANTLLGENVCKPDDSAVSGTSRCQAESRTVNGRSIKLIDTPGFFDTMRSEEVMKVEIMKCIIESAPGPHVFMIVLKVDKYTKQEMEIINKLTEYFSDEALRFATVLFTHGDQLLEGTTIKEFVSKSPDLNELVKKCGNRCNVIDNKYWKNSLDGYRSNKFQVKEILNTIDKIIEENGRKHYTNKVLESMSRELEEEQQRLKQESPNLSTPEIEEKAKAVVQEKWSHYVFRVSKEVLLKTFLSGGKNLMTDDPLFLAISVGVTGAMAAAVARRAGSAGAVGASVKEEDSAEGRAASEGAGVAGEESAAIK</sequence>
<evidence type="ECO:0000256" key="3">
    <source>
        <dbReference type="ARBA" id="ARBA00023134"/>
    </source>
</evidence>
<evidence type="ECO:0000259" key="5">
    <source>
        <dbReference type="PROSITE" id="PS51720"/>
    </source>
</evidence>
<dbReference type="STRING" id="48701.ENSPMEP00000007385"/>
<feature type="domain" description="AIG1-type G" evidence="5">
    <location>
        <begin position="8"/>
        <end position="216"/>
    </location>
</feature>
<dbReference type="GO" id="GO:0005525">
    <property type="term" value="F:GTP binding"/>
    <property type="evidence" value="ECO:0007669"/>
    <property type="project" value="UniProtKB-KW"/>
</dbReference>
<dbReference type="FunFam" id="3.40.50.300:FF:000366">
    <property type="entry name" value="GTPase, IMAP family member 2"/>
    <property type="match status" value="1"/>
</dbReference>
<dbReference type="Pfam" id="PF04548">
    <property type="entry name" value="AIG1"/>
    <property type="match status" value="1"/>
</dbReference>
<comment type="similarity">
    <text evidence="1">Belongs to the TRAFAC class TrmE-Era-EngA-EngB-Septin-like GTPase superfamily. AIG1/Toc34/Toc159-like paraseptin GTPase family. IAN subfamily.</text>
</comment>
<evidence type="ECO:0000256" key="2">
    <source>
        <dbReference type="ARBA" id="ARBA00022741"/>
    </source>
</evidence>
<dbReference type="PROSITE" id="PS51720">
    <property type="entry name" value="G_AIG1"/>
    <property type="match status" value="1"/>
</dbReference>
<reference evidence="6" key="2">
    <citation type="submission" date="2025-09" db="UniProtKB">
        <authorList>
            <consortium name="Ensembl"/>
        </authorList>
    </citation>
    <scope>IDENTIFICATION</scope>
</reference>
<proteinExistence type="inferred from homology"/>
<dbReference type="SUPFAM" id="SSF52540">
    <property type="entry name" value="P-loop containing nucleoside triphosphate hydrolases"/>
    <property type="match status" value="1"/>
</dbReference>
<dbReference type="PANTHER" id="PTHR10903">
    <property type="entry name" value="GTPASE, IMAP FAMILY MEMBER-RELATED"/>
    <property type="match status" value="1"/>
</dbReference>
<evidence type="ECO:0000256" key="4">
    <source>
        <dbReference type="SAM" id="MobiDB-lite"/>
    </source>
</evidence>
<keyword evidence="3" id="KW-0342">GTP-binding</keyword>
<keyword evidence="7" id="KW-1185">Reference proteome</keyword>
<reference evidence="6" key="1">
    <citation type="submission" date="2025-08" db="UniProtKB">
        <authorList>
            <consortium name="Ensembl"/>
        </authorList>
    </citation>
    <scope>IDENTIFICATION</scope>
</reference>
<dbReference type="InterPro" id="IPR006703">
    <property type="entry name" value="G_AIG1"/>
</dbReference>
<dbReference type="InterPro" id="IPR027417">
    <property type="entry name" value="P-loop_NTPase"/>
</dbReference>
<organism evidence="6 7">
    <name type="scientific">Poecilia mexicana</name>
    <dbReference type="NCBI Taxonomy" id="48701"/>
    <lineage>
        <taxon>Eukaryota</taxon>
        <taxon>Metazoa</taxon>
        <taxon>Chordata</taxon>
        <taxon>Craniata</taxon>
        <taxon>Vertebrata</taxon>
        <taxon>Euteleostomi</taxon>
        <taxon>Actinopterygii</taxon>
        <taxon>Neopterygii</taxon>
        <taxon>Teleostei</taxon>
        <taxon>Neoteleostei</taxon>
        <taxon>Acanthomorphata</taxon>
        <taxon>Ovalentaria</taxon>
        <taxon>Atherinomorphae</taxon>
        <taxon>Cyprinodontiformes</taxon>
        <taxon>Poeciliidae</taxon>
        <taxon>Poeciliinae</taxon>
        <taxon>Poecilia</taxon>
    </lineage>
</organism>
<dbReference type="PANTHER" id="PTHR10903:SF62">
    <property type="entry name" value="GTPASE IMAP FAMILY MEMBER 4-LIKE-RELATED"/>
    <property type="match status" value="1"/>
</dbReference>
<feature type="region of interest" description="Disordered" evidence="4">
    <location>
        <begin position="304"/>
        <end position="335"/>
    </location>
</feature>
<evidence type="ECO:0000313" key="7">
    <source>
        <dbReference type="Proteomes" id="UP000261480"/>
    </source>
</evidence>
<dbReference type="InterPro" id="IPR045058">
    <property type="entry name" value="GIMA/IAN/Toc"/>
</dbReference>